<dbReference type="EMBL" id="JAATEJ010000027">
    <property type="protein sequence ID" value="NJP47163.1"/>
    <property type="molecule type" value="Genomic_DNA"/>
</dbReference>
<dbReference type="SUPFAM" id="SSF50998">
    <property type="entry name" value="Quinoprotein alcohol dehydrogenase-like"/>
    <property type="match status" value="2"/>
</dbReference>
<dbReference type="SUPFAM" id="SSF52200">
    <property type="entry name" value="Toll/Interleukin receptor TIR domain"/>
    <property type="match status" value="1"/>
</dbReference>
<evidence type="ECO:0000256" key="1">
    <source>
        <dbReference type="SAM" id="MobiDB-lite"/>
    </source>
</evidence>
<gene>
    <name evidence="3" type="ORF">HCN08_27720</name>
</gene>
<dbReference type="Gene3D" id="3.40.50.10140">
    <property type="entry name" value="Toll/interleukin-1 receptor homology (TIR) domain"/>
    <property type="match status" value="1"/>
</dbReference>
<reference evidence="3 4" key="1">
    <citation type="submission" date="2020-03" db="EMBL/GenBank/DDBJ databases">
        <title>WGS of actinomycetes isolated from Thailand.</title>
        <authorList>
            <person name="Thawai C."/>
        </authorList>
    </citation>
    <scope>NUCLEOTIDE SEQUENCE [LARGE SCALE GENOMIC DNA]</scope>
    <source>
        <strain evidence="3 4">PRB2-1</strain>
    </source>
</reference>
<protein>
    <submittedName>
        <fullName evidence="3">PQQ-binding-like beta-propeller repeat protein</fullName>
    </submittedName>
</protein>
<proteinExistence type="predicted"/>
<dbReference type="PROSITE" id="PS50104">
    <property type="entry name" value="TIR"/>
    <property type="match status" value="1"/>
</dbReference>
<sequence>MARDLDFFVSYAGPNLDWAQWVTWTLRQEGYTAELDDWDWEAGANAVARMSQALQRARRMVALFSPAYFEPQRFTQDEWTAFQSMRQEKRLLPVLVENTPKEVVPTLLHPLVAVTLYGVPVEVARDRLVAAAAGKGTTPVTEPPFPGQAGGVQPASAPPPQAPAPSPRPSAAATPPKRSLSFSSTLPGSLVGSYPTGGPILASPVVAGDLVVVGSDDGLLHAVSRHDLTGVWKAAGDGRSHAAPAVARDLVLLGGDHGVAAFALESGVSVWSFKTVEPIRSTPLVRGGMVYAAGYDANVYARSLSDGAGTPVPKWRHKRPAASPAAPAYDLSSSPCISARRLFVGSLAGRLSALDADTGKELWSEAIGQTVVSSPAVVNGTVYVGSEDCQVRALGTGTGQELWAFETGAPVHSSPALHKGVLYIGSNDSYVYALDAATGTRRWAFPTDRRVVSTPCVVGDTVYVGSHDGLLYALDATTGRRLWRFDTHGPVSSSPVVADGIVYVGSSSGRLYAVRA</sequence>
<dbReference type="InterPro" id="IPR000157">
    <property type="entry name" value="TIR_dom"/>
</dbReference>
<dbReference type="InterPro" id="IPR035897">
    <property type="entry name" value="Toll_tir_struct_dom_sf"/>
</dbReference>
<dbReference type="Pfam" id="PF13360">
    <property type="entry name" value="PQQ_2"/>
    <property type="match status" value="2"/>
</dbReference>
<evidence type="ECO:0000313" key="3">
    <source>
        <dbReference type="EMBL" id="NJP47163.1"/>
    </source>
</evidence>
<dbReference type="Proteomes" id="UP000734511">
    <property type="component" value="Unassembled WGS sequence"/>
</dbReference>
<keyword evidence="4" id="KW-1185">Reference proteome</keyword>
<dbReference type="RefSeq" id="WP_167986006.1">
    <property type="nucleotide sequence ID" value="NZ_JAATEJ010000027.1"/>
</dbReference>
<dbReference type="InterPro" id="IPR002372">
    <property type="entry name" value="PQQ_rpt_dom"/>
</dbReference>
<dbReference type="PANTHER" id="PTHR34512">
    <property type="entry name" value="CELL SURFACE PROTEIN"/>
    <property type="match status" value="1"/>
</dbReference>
<dbReference type="SMART" id="SM00564">
    <property type="entry name" value="PQQ"/>
    <property type="match status" value="8"/>
</dbReference>
<dbReference type="Gene3D" id="2.40.10.480">
    <property type="match status" value="1"/>
</dbReference>
<feature type="region of interest" description="Disordered" evidence="1">
    <location>
        <begin position="134"/>
        <end position="181"/>
    </location>
</feature>
<evidence type="ECO:0000313" key="4">
    <source>
        <dbReference type="Proteomes" id="UP000734511"/>
    </source>
</evidence>
<dbReference type="InterPro" id="IPR011047">
    <property type="entry name" value="Quinoprotein_ADH-like_sf"/>
</dbReference>
<evidence type="ECO:0000259" key="2">
    <source>
        <dbReference type="PROSITE" id="PS50104"/>
    </source>
</evidence>
<organism evidence="3 4">
    <name type="scientific">Actinacidiphila epipremni</name>
    <dbReference type="NCBI Taxonomy" id="2053013"/>
    <lineage>
        <taxon>Bacteria</taxon>
        <taxon>Bacillati</taxon>
        <taxon>Actinomycetota</taxon>
        <taxon>Actinomycetes</taxon>
        <taxon>Kitasatosporales</taxon>
        <taxon>Streptomycetaceae</taxon>
        <taxon>Actinacidiphila</taxon>
    </lineage>
</organism>
<comment type="caution">
    <text evidence="3">The sequence shown here is derived from an EMBL/GenBank/DDBJ whole genome shotgun (WGS) entry which is preliminary data.</text>
</comment>
<dbReference type="Pfam" id="PF13676">
    <property type="entry name" value="TIR_2"/>
    <property type="match status" value="1"/>
</dbReference>
<name>A0ABX0ZT36_9ACTN</name>
<dbReference type="InterPro" id="IPR018391">
    <property type="entry name" value="PQQ_b-propeller_rpt"/>
</dbReference>
<dbReference type="Gene3D" id="2.130.10.10">
    <property type="entry name" value="YVTN repeat-like/Quinoprotein amine dehydrogenase"/>
    <property type="match status" value="2"/>
</dbReference>
<dbReference type="PANTHER" id="PTHR34512:SF30">
    <property type="entry name" value="OUTER MEMBRANE PROTEIN ASSEMBLY FACTOR BAMB"/>
    <property type="match status" value="1"/>
</dbReference>
<accession>A0ABX0ZT36</accession>
<feature type="compositionally biased region" description="Pro residues" evidence="1">
    <location>
        <begin position="156"/>
        <end position="168"/>
    </location>
</feature>
<feature type="domain" description="TIR" evidence="2">
    <location>
        <begin position="3"/>
        <end position="137"/>
    </location>
</feature>
<dbReference type="InterPro" id="IPR015943">
    <property type="entry name" value="WD40/YVTN_repeat-like_dom_sf"/>
</dbReference>